<reference evidence="4" key="3">
    <citation type="submission" date="2020-06" db="EMBL/GenBank/DDBJ databases">
        <authorList>
            <person name="Studholme D.J."/>
        </authorList>
    </citation>
    <scope>NUCLEOTIDE SEQUENCE</scope>
    <source>
        <strain evidence="4">NZFS 2646</strain>
        <strain evidence="5">NZFS 3630</strain>
    </source>
</reference>
<reference evidence="4" key="1">
    <citation type="journal article" date="2015" name="Genom Data">
        <title>Genome sequences of six Phytophthora species associated with forests in New Zealand.</title>
        <authorList>
            <person name="Studholme D.J."/>
            <person name="McDougal R.L."/>
            <person name="Sambles C."/>
            <person name="Hansen E."/>
            <person name="Hardy G."/>
            <person name="Grant M."/>
            <person name="Ganley R.J."/>
            <person name="Williams N.M."/>
        </authorList>
    </citation>
    <scope>NUCLEOTIDE SEQUENCE</scope>
    <source>
        <strain evidence="4">NZFS 2646</strain>
        <strain evidence="5">NZFS 3630</strain>
    </source>
</reference>
<dbReference type="EMBL" id="MAYM02001047">
    <property type="protein sequence ID" value="RLN27251.1"/>
    <property type="molecule type" value="Genomic_DNA"/>
</dbReference>
<evidence type="ECO:0000313" key="5">
    <source>
        <dbReference type="EMBL" id="KAG2530689.1"/>
    </source>
</evidence>
<dbReference type="Proteomes" id="UP000785171">
    <property type="component" value="Unassembled WGS sequence"/>
</dbReference>
<dbReference type="InterPro" id="IPR045913">
    <property type="entry name" value="TBC20/Gyp8-like"/>
</dbReference>
<dbReference type="InterPro" id="IPR035969">
    <property type="entry name" value="Rab-GAP_TBC_sf"/>
</dbReference>
<keyword evidence="2" id="KW-0812">Transmembrane</keyword>
<evidence type="ECO:0000256" key="1">
    <source>
        <dbReference type="ARBA" id="ARBA00022468"/>
    </source>
</evidence>
<proteinExistence type="predicted"/>
<dbReference type="PROSITE" id="PS50086">
    <property type="entry name" value="TBC_RABGAP"/>
    <property type="match status" value="1"/>
</dbReference>
<reference evidence="6 7" key="2">
    <citation type="submission" date="2018-07" db="EMBL/GenBank/DDBJ databases">
        <title>Genome sequencing of oomycete isolates from Chile give support for New Zealand origin for Phytophthora kernoviae and make available the first Nothophytophthora sp. genome.</title>
        <authorList>
            <person name="Studholme D.J."/>
            <person name="Sanfuentes E."/>
            <person name="Panda P."/>
            <person name="Hill R."/>
            <person name="Sambles C."/>
            <person name="Grant M."/>
            <person name="Williams N.M."/>
            <person name="Mcdougal R.L."/>
        </authorList>
    </citation>
    <scope>NUCLEOTIDE SEQUENCE [LARGE SCALE GENOMIC DNA]</scope>
    <source>
        <strain evidence="6">Chile2</strain>
    </source>
</reference>
<dbReference type="GO" id="GO:0006888">
    <property type="term" value="P:endoplasmic reticulum to Golgi vesicle-mediated transport"/>
    <property type="evidence" value="ECO:0007669"/>
    <property type="project" value="TreeGrafter"/>
</dbReference>
<dbReference type="GO" id="GO:0005789">
    <property type="term" value="C:endoplasmic reticulum membrane"/>
    <property type="evidence" value="ECO:0007669"/>
    <property type="project" value="TreeGrafter"/>
</dbReference>
<accession>A0A3R7JX08</accession>
<dbReference type="EMBL" id="JPWV03000066">
    <property type="protein sequence ID" value="KAG2526759.1"/>
    <property type="molecule type" value="Genomic_DNA"/>
</dbReference>
<organism evidence="6 7">
    <name type="scientific">Phytophthora kernoviae</name>
    <dbReference type="NCBI Taxonomy" id="325452"/>
    <lineage>
        <taxon>Eukaryota</taxon>
        <taxon>Sar</taxon>
        <taxon>Stramenopiles</taxon>
        <taxon>Oomycota</taxon>
        <taxon>Peronosporomycetes</taxon>
        <taxon>Peronosporales</taxon>
        <taxon>Peronosporaceae</taxon>
        <taxon>Phytophthora</taxon>
    </lineage>
</organism>
<feature type="transmembrane region" description="Helical" evidence="2">
    <location>
        <begin position="53"/>
        <end position="73"/>
    </location>
</feature>
<feature type="transmembrane region" description="Helical" evidence="2">
    <location>
        <begin position="12"/>
        <end position="33"/>
    </location>
</feature>
<evidence type="ECO:0000313" key="7">
    <source>
        <dbReference type="Proteomes" id="UP000285883"/>
    </source>
</evidence>
<evidence type="ECO:0000259" key="3">
    <source>
        <dbReference type="PROSITE" id="PS50086"/>
    </source>
</evidence>
<dbReference type="PANTHER" id="PTHR20913">
    <property type="entry name" value="TBC1 DOMAIN FAMILY MEMBER 20/GTPASE"/>
    <property type="match status" value="1"/>
</dbReference>
<evidence type="ECO:0000313" key="4">
    <source>
        <dbReference type="EMBL" id="KAG2526759.1"/>
    </source>
</evidence>
<keyword evidence="2" id="KW-1133">Transmembrane helix</keyword>
<dbReference type="AlphaFoldDB" id="A0A3R7JX08"/>
<dbReference type="Proteomes" id="UP000792063">
    <property type="component" value="Unassembled WGS sequence"/>
</dbReference>
<evidence type="ECO:0000313" key="6">
    <source>
        <dbReference type="EMBL" id="RLN27251.1"/>
    </source>
</evidence>
<dbReference type="EMBL" id="JPWU03000027">
    <property type="protein sequence ID" value="KAG2530689.1"/>
    <property type="molecule type" value="Genomic_DNA"/>
</dbReference>
<dbReference type="SUPFAM" id="SSF47923">
    <property type="entry name" value="Ypt/Rab-GAP domain of gyp1p"/>
    <property type="match status" value="1"/>
</dbReference>
<name>A0A3R7JX08_9STRA</name>
<protein>
    <recommendedName>
        <fullName evidence="3">Rab-GAP TBC domain-containing protein</fullName>
    </recommendedName>
</protein>
<keyword evidence="2" id="KW-0472">Membrane</keyword>
<dbReference type="PANTHER" id="PTHR20913:SF7">
    <property type="entry name" value="RE60063P"/>
    <property type="match status" value="1"/>
</dbReference>
<feature type="domain" description="Rab-GAP TBC" evidence="3">
    <location>
        <begin position="1"/>
        <end position="57"/>
    </location>
</feature>
<comment type="caution">
    <text evidence="6">The sequence shown here is derived from an EMBL/GenBank/DDBJ whole genome shotgun (WGS) entry which is preliminary data.</text>
</comment>
<dbReference type="GO" id="GO:0005096">
    <property type="term" value="F:GTPase activator activity"/>
    <property type="evidence" value="ECO:0007669"/>
    <property type="project" value="UniProtKB-KW"/>
</dbReference>
<dbReference type="Gene3D" id="1.10.472.80">
    <property type="entry name" value="Ypt/Rab-GAP domain of gyp1p, domain 3"/>
    <property type="match status" value="1"/>
</dbReference>
<evidence type="ECO:0000256" key="2">
    <source>
        <dbReference type="SAM" id="Phobius"/>
    </source>
</evidence>
<gene>
    <name evidence="6" type="ORF">BBI17_002433</name>
    <name evidence="4" type="ORF">JM16_003728</name>
    <name evidence="5" type="ORF">JM18_001983</name>
</gene>
<keyword evidence="1" id="KW-0343">GTPase activation</keyword>
<dbReference type="Proteomes" id="UP000285883">
    <property type="component" value="Unassembled WGS sequence"/>
</dbReference>
<dbReference type="InterPro" id="IPR000195">
    <property type="entry name" value="Rab-GAP-TBC_dom"/>
</dbReference>
<sequence>MRFAKNCGRFCLEIAVMMTQPSVEPFFALPWMITWFAHQLKRFQDVTRLYDVFLVSHPLFSLYVSAAVPNALLGLYWRQRQKFCDVNGILA</sequence>